<dbReference type="PANTHER" id="PTHR48083">
    <property type="entry name" value="MEDIUM-CHAIN SPECIFIC ACYL-COA DEHYDROGENASE, MITOCHONDRIAL-RELATED"/>
    <property type="match status" value="1"/>
</dbReference>
<evidence type="ECO:0008006" key="12">
    <source>
        <dbReference type="Google" id="ProtNLM"/>
    </source>
</evidence>
<evidence type="ECO:0000313" key="10">
    <source>
        <dbReference type="EMBL" id="CAJ1399814.1"/>
    </source>
</evidence>
<dbReference type="InterPro" id="IPR006091">
    <property type="entry name" value="Acyl-CoA_Oxase/DH_mid-dom"/>
</dbReference>
<keyword evidence="4 6" id="KW-0274">FAD</keyword>
<dbReference type="InterPro" id="IPR050741">
    <property type="entry name" value="Acyl-CoA_dehydrogenase"/>
</dbReference>
<evidence type="ECO:0000256" key="4">
    <source>
        <dbReference type="ARBA" id="ARBA00022827"/>
    </source>
</evidence>
<dbReference type="AlphaFoldDB" id="A0AA36NBF8"/>
<comment type="cofactor">
    <cofactor evidence="1 6">
        <name>FAD</name>
        <dbReference type="ChEBI" id="CHEBI:57692"/>
    </cofactor>
</comment>
<dbReference type="EMBL" id="CAUJNA010003350">
    <property type="protein sequence ID" value="CAJ1399814.1"/>
    <property type="molecule type" value="Genomic_DNA"/>
</dbReference>
<feature type="domain" description="Acyl-CoA dehydrogenase/oxidase C-terminal" evidence="7">
    <location>
        <begin position="258"/>
        <end position="411"/>
    </location>
</feature>
<dbReference type="InterPro" id="IPR046373">
    <property type="entry name" value="Acyl-CoA_Oxase/DH_mid-dom_sf"/>
</dbReference>
<dbReference type="InterPro" id="IPR037069">
    <property type="entry name" value="AcylCoA_DH/ox_N_sf"/>
</dbReference>
<dbReference type="InterPro" id="IPR009075">
    <property type="entry name" value="AcylCo_DH/oxidase_C"/>
</dbReference>
<evidence type="ECO:0000256" key="1">
    <source>
        <dbReference type="ARBA" id="ARBA00001974"/>
    </source>
</evidence>
<proteinExistence type="inferred from homology"/>
<evidence type="ECO:0000259" key="8">
    <source>
        <dbReference type="Pfam" id="PF02770"/>
    </source>
</evidence>
<evidence type="ECO:0000259" key="9">
    <source>
        <dbReference type="Pfam" id="PF02771"/>
    </source>
</evidence>
<dbReference type="SUPFAM" id="SSF47203">
    <property type="entry name" value="Acyl-CoA dehydrogenase C-terminal domain-like"/>
    <property type="match status" value="1"/>
</dbReference>
<evidence type="ECO:0000256" key="5">
    <source>
        <dbReference type="ARBA" id="ARBA00023002"/>
    </source>
</evidence>
<protein>
    <recommendedName>
        <fullName evidence="12">Acyl-CoA dehydrogenase</fullName>
    </recommendedName>
</protein>
<reference evidence="10" key="1">
    <citation type="submission" date="2023-08" db="EMBL/GenBank/DDBJ databases">
        <authorList>
            <person name="Chen Y."/>
            <person name="Shah S."/>
            <person name="Dougan E. K."/>
            <person name="Thang M."/>
            <person name="Chan C."/>
        </authorList>
    </citation>
    <scope>NUCLEOTIDE SEQUENCE</scope>
</reference>
<dbReference type="InterPro" id="IPR009100">
    <property type="entry name" value="AcylCoA_DH/oxidase_NM_dom_sf"/>
</dbReference>
<evidence type="ECO:0000256" key="3">
    <source>
        <dbReference type="ARBA" id="ARBA00022630"/>
    </source>
</evidence>
<feature type="domain" description="Acyl-CoA dehydrogenase/oxidase N-terminal" evidence="9">
    <location>
        <begin position="29"/>
        <end position="148"/>
    </location>
</feature>
<feature type="domain" description="Acyl-CoA oxidase/dehydrogenase middle" evidence="8">
    <location>
        <begin position="154"/>
        <end position="229"/>
    </location>
</feature>
<comment type="caution">
    <text evidence="10">The sequence shown here is derived from an EMBL/GenBank/DDBJ whole genome shotgun (WGS) entry which is preliminary data.</text>
</comment>
<dbReference type="Proteomes" id="UP001178507">
    <property type="component" value="Unassembled WGS sequence"/>
</dbReference>
<dbReference type="Gene3D" id="2.40.110.10">
    <property type="entry name" value="Butyryl-CoA Dehydrogenase, subunit A, domain 2"/>
    <property type="match status" value="1"/>
</dbReference>
<dbReference type="GO" id="GO:0005737">
    <property type="term" value="C:cytoplasm"/>
    <property type="evidence" value="ECO:0007669"/>
    <property type="project" value="TreeGrafter"/>
</dbReference>
<dbReference type="SUPFAM" id="SSF56645">
    <property type="entry name" value="Acyl-CoA dehydrogenase NM domain-like"/>
    <property type="match status" value="1"/>
</dbReference>
<dbReference type="GO" id="GO:0003995">
    <property type="term" value="F:acyl-CoA dehydrogenase activity"/>
    <property type="evidence" value="ECO:0007669"/>
    <property type="project" value="TreeGrafter"/>
</dbReference>
<gene>
    <name evidence="10" type="ORF">EVOR1521_LOCUS23285</name>
</gene>
<dbReference type="Pfam" id="PF02770">
    <property type="entry name" value="Acyl-CoA_dh_M"/>
    <property type="match status" value="1"/>
</dbReference>
<dbReference type="InterPro" id="IPR036250">
    <property type="entry name" value="AcylCo_DH-like_C"/>
</dbReference>
<evidence type="ECO:0000256" key="6">
    <source>
        <dbReference type="RuleBase" id="RU362125"/>
    </source>
</evidence>
<keyword evidence="11" id="KW-1185">Reference proteome</keyword>
<dbReference type="PANTHER" id="PTHR48083:SF28">
    <property type="entry name" value="ACYL-COA DEHYDROGENASE FAMILY PROTEIN (AFU_ORTHOLOGUE AFUA_6G10880)-RELATED"/>
    <property type="match status" value="1"/>
</dbReference>
<dbReference type="Pfam" id="PF02771">
    <property type="entry name" value="Acyl-CoA_dh_N"/>
    <property type="match status" value="1"/>
</dbReference>
<keyword evidence="3 6" id="KW-0285">Flavoprotein</keyword>
<dbReference type="Pfam" id="PF00441">
    <property type="entry name" value="Acyl-CoA_dh_1"/>
    <property type="match status" value="1"/>
</dbReference>
<evidence type="ECO:0000259" key="7">
    <source>
        <dbReference type="Pfam" id="PF00441"/>
    </source>
</evidence>
<dbReference type="FunFam" id="2.40.110.10:FF:000002">
    <property type="entry name" value="Acyl-CoA dehydrogenase fadE12"/>
    <property type="match status" value="1"/>
</dbReference>
<sequence length="427" mass="46596">MALQPFGDQTPGCEPYWYQGYHSAYYGPSHVAFRKKCRDFVEEEVRPYLEGWISGGVSYPLELHGKALARGLPTAGLQKDVQRRYPAEVLPEGGLDALHELIYLDELAAVGPGGALGQCGINSMALPPVLFAGTAEVQRQVVDEVISGRKNISLAISEPTAGSDVANIGTSAAREGDVYVVNGQKKWITGGHMADFFTLAVRTGARGASGVSLLLVDAKLPGVHVRKMPMQFDTCHGTTFLTLDDVKVPAQNLIGQEGQGFMYLLHNFNHERFVISASTCRFARLCYSESLKYSLRRKTFGKALHEHQMIRWKLSEMLRQVEALHDFNERVAYQYKCGVPDAKLGAQCGLLKVMASKTFEFCAREAAQVFGGSALVREGPGKMVERLYREVRASAIPGGSEEVLLDLAARQAVGGALAQLAQAKSKL</sequence>
<keyword evidence="5 6" id="KW-0560">Oxidoreductase</keyword>
<evidence type="ECO:0000313" key="11">
    <source>
        <dbReference type="Proteomes" id="UP001178507"/>
    </source>
</evidence>
<organism evidence="10 11">
    <name type="scientific">Effrenium voratum</name>
    <dbReference type="NCBI Taxonomy" id="2562239"/>
    <lineage>
        <taxon>Eukaryota</taxon>
        <taxon>Sar</taxon>
        <taxon>Alveolata</taxon>
        <taxon>Dinophyceae</taxon>
        <taxon>Suessiales</taxon>
        <taxon>Symbiodiniaceae</taxon>
        <taxon>Effrenium</taxon>
    </lineage>
</organism>
<dbReference type="GO" id="GO:0033539">
    <property type="term" value="P:fatty acid beta-oxidation using acyl-CoA dehydrogenase"/>
    <property type="evidence" value="ECO:0007669"/>
    <property type="project" value="TreeGrafter"/>
</dbReference>
<dbReference type="Gene3D" id="1.20.140.10">
    <property type="entry name" value="Butyryl-CoA Dehydrogenase, subunit A, domain 3"/>
    <property type="match status" value="1"/>
</dbReference>
<dbReference type="Gene3D" id="1.10.540.10">
    <property type="entry name" value="Acyl-CoA dehydrogenase/oxidase, N-terminal domain"/>
    <property type="match status" value="1"/>
</dbReference>
<accession>A0AA36NBF8</accession>
<evidence type="ECO:0000256" key="2">
    <source>
        <dbReference type="ARBA" id="ARBA00009347"/>
    </source>
</evidence>
<comment type="similarity">
    <text evidence="2 6">Belongs to the acyl-CoA dehydrogenase family.</text>
</comment>
<name>A0AA36NBF8_9DINO</name>
<dbReference type="GO" id="GO:0050660">
    <property type="term" value="F:flavin adenine dinucleotide binding"/>
    <property type="evidence" value="ECO:0007669"/>
    <property type="project" value="InterPro"/>
</dbReference>
<dbReference type="InterPro" id="IPR013786">
    <property type="entry name" value="AcylCoA_DH/ox_N"/>
</dbReference>